<feature type="region of interest" description="Disordered" evidence="1">
    <location>
        <begin position="710"/>
        <end position="788"/>
    </location>
</feature>
<reference evidence="4" key="2">
    <citation type="submission" date="2022-03" db="EMBL/GenBank/DDBJ databases">
        <title>Draft title - Genomic analysis of global carrot germplasm unveils the trajectory of domestication and the origin of high carotenoid orange carrot.</title>
        <authorList>
            <person name="Iorizzo M."/>
            <person name="Ellison S."/>
            <person name="Senalik D."/>
            <person name="Macko-Podgorni A."/>
            <person name="Grzebelus D."/>
            <person name="Bostan H."/>
            <person name="Rolling W."/>
            <person name="Curaba J."/>
            <person name="Simon P."/>
        </authorList>
    </citation>
    <scope>NUCLEOTIDE SEQUENCE</scope>
    <source>
        <tissue evidence="4">Leaf</tissue>
    </source>
</reference>
<dbReference type="PANTHER" id="PTHR32166">
    <property type="entry name" value="OSJNBA0013A04.12 PROTEIN"/>
    <property type="match status" value="1"/>
</dbReference>
<proteinExistence type="predicted"/>
<dbReference type="InterPro" id="IPR012337">
    <property type="entry name" value="RNaseH-like_sf"/>
</dbReference>
<feature type="region of interest" description="Disordered" evidence="1">
    <location>
        <begin position="80"/>
        <end position="123"/>
    </location>
</feature>
<evidence type="ECO:0000259" key="2">
    <source>
        <dbReference type="Pfam" id="PF04937"/>
    </source>
</evidence>
<dbReference type="InterPro" id="IPR008906">
    <property type="entry name" value="HATC_C_dom"/>
</dbReference>
<dbReference type="GO" id="GO:0046983">
    <property type="term" value="F:protein dimerization activity"/>
    <property type="evidence" value="ECO:0007669"/>
    <property type="project" value="InterPro"/>
</dbReference>
<feature type="compositionally biased region" description="Polar residues" evidence="1">
    <location>
        <begin position="721"/>
        <end position="737"/>
    </location>
</feature>
<dbReference type="Proteomes" id="UP000077755">
    <property type="component" value="Chromosome 7"/>
</dbReference>
<evidence type="ECO:0000256" key="1">
    <source>
        <dbReference type="SAM" id="MobiDB-lite"/>
    </source>
</evidence>
<dbReference type="InterPro" id="IPR007021">
    <property type="entry name" value="DUF659"/>
</dbReference>
<evidence type="ECO:0000259" key="3">
    <source>
        <dbReference type="Pfam" id="PF05699"/>
    </source>
</evidence>
<dbReference type="PANTHER" id="PTHR32166:SF74">
    <property type="entry name" value="OS05G0256350 PROTEIN"/>
    <property type="match status" value="1"/>
</dbReference>
<accession>A0AAF0XH44</accession>
<evidence type="ECO:0000313" key="4">
    <source>
        <dbReference type="EMBL" id="WOH08096.1"/>
    </source>
</evidence>
<keyword evidence="5" id="KW-1185">Reference proteome</keyword>
<name>A0AAF0XH44_DAUCS</name>
<evidence type="ECO:0000313" key="5">
    <source>
        <dbReference type="Proteomes" id="UP000077755"/>
    </source>
</evidence>
<evidence type="ECO:0008006" key="6">
    <source>
        <dbReference type="Google" id="ProtNLM"/>
    </source>
</evidence>
<dbReference type="AlphaFoldDB" id="A0AAF0XH44"/>
<feature type="domain" description="HAT C-terminal dimerisation" evidence="3">
    <location>
        <begin position="589"/>
        <end position="656"/>
    </location>
</feature>
<dbReference type="EMBL" id="CP093349">
    <property type="protein sequence ID" value="WOH08096.1"/>
    <property type="molecule type" value="Genomic_DNA"/>
</dbReference>
<feature type="compositionally biased region" description="Low complexity" evidence="1">
    <location>
        <begin position="100"/>
        <end position="121"/>
    </location>
</feature>
<sequence>MENEDEQTRRQLAKDLKRKAKSNDPDVVKCVLCGNTNHGGINRFKQHLIGGFGDIVKCPKTTKEIAKEMYDFVQSKKKPKFVQQEEEDYDEDVEEVPSTAASNTLGSSKSSAKSKGKGVASPFHFKKPMASSKSVASMLMRSPEQVIEERHMNGPSQTTLESKLRTKEEKDRVSKHIADFFYENGIPFNAANSRSYEIMVESIGQYGPGLKPPTFHDLRLPLLKKAKEETSKLREKHEKAWKKYGCTLMTDGWTDRRGRHLINFLANSPEGTFFLQSFDASSESHDAEMLSSLINAMIIDVGIPNVVQVVTDNGANYKLAGAHLEELYPTLFWTPCAAHCLDLMLEDVGKLPNIKKVINQARRCTTFIYRHGRVLQAMREHTNGMDLVRTGATRFATAFLTLQRLHKLRPALRKLFGSEYWIVSKLSKTENGRRVYEIVFSIAFWEGLEDCLNASQPLLQVLRIADGDERPALAEVAAAMDYARVQFTKAFVGQKTQLRNKVLKIIDDRWNTQMGKPLYGAALFLNPGKYFDIVERNPSCASRIREDFNDVLEKMVKDRTTRNLISNSADDYKNTRGGFAREMAIEHRKEKSPLDWWDAYGGRAIELQSFAKRIVGLCCSSSGCERNWSTFEFIHTKKRNRLEHLRLNDLVYVQYNRKIDSRFKKMRELGEKYNPLIFEDLEWTNDWMNDIEDRFWSAVDIASGASQGLEGRTLPRKAKGGSTSDMRTYTRRGTSSTLHDDDDDDDDGWGEDEDHTPIDDMEVEDDYGVPPDPSLKNTQEGDEDFMLD</sequence>
<reference evidence="4" key="1">
    <citation type="journal article" date="2016" name="Nat. Genet.">
        <title>A high-quality carrot genome assembly provides new insights into carotenoid accumulation and asterid genome evolution.</title>
        <authorList>
            <person name="Iorizzo M."/>
            <person name="Ellison S."/>
            <person name="Senalik D."/>
            <person name="Zeng P."/>
            <person name="Satapoomin P."/>
            <person name="Huang J."/>
            <person name="Bowman M."/>
            <person name="Iovene M."/>
            <person name="Sanseverino W."/>
            <person name="Cavagnaro P."/>
            <person name="Yildiz M."/>
            <person name="Macko-Podgorni A."/>
            <person name="Moranska E."/>
            <person name="Grzebelus E."/>
            <person name="Grzebelus D."/>
            <person name="Ashrafi H."/>
            <person name="Zheng Z."/>
            <person name="Cheng S."/>
            <person name="Spooner D."/>
            <person name="Van Deynze A."/>
            <person name="Simon P."/>
        </authorList>
    </citation>
    <scope>NUCLEOTIDE SEQUENCE</scope>
    <source>
        <tissue evidence="4">Leaf</tissue>
    </source>
</reference>
<protein>
    <recommendedName>
        <fullName evidence="6">DUF659 domain-containing protein</fullName>
    </recommendedName>
</protein>
<feature type="compositionally biased region" description="Acidic residues" evidence="1">
    <location>
        <begin position="740"/>
        <end position="767"/>
    </location>
</feature>
<dbReference type="SUPFAM" id="SSF53098">
    <property type="entry name" value="Ribonuclease H-like"/>
    <property type="match status" value="1"/>
</dbReference>
<feature type="domain" description="DUF659" evidence="2">
    <location>
        <begin position="213"/>
        <end position="363"/>
    </location>
</feature>
<gene>
    <name evidence="4" type="ORF">DCAR_0727533</name>
</gene>
<dbReference type="Pfam" id="PF05699">
    <property type="entry name" value="Dimer_Tnp_hAT"/>
    <property type="match status" value="1"/>
</dbReference>
<feature type="compositionally biased region" description="Acidic residues" evidence="1">
    <location>
        <begin position="84"/>
        <end position="95"/>
    </location>
</feature>
<organism evidence="4 5">
    <name type="scientific">Daucus carota subsp. sativus</name>
    <name type="common">Carrot</name>
    <dbReference type="NCBI Taxonomy" id="79200"/>
    <lineage>
        <taxon>Eukaryota</taxon>
        <taxon>Viridiplantae</taxon>
        <taxon>Streptophyta</taxon>
        <taxon>Embryophyta</taxon>
        <taxon>Tracheophyta</taxon>
        <taxon>Spermatophyta</taxon>
        <taxon>Magnoliopsida</taxon>
        <taxon>eudicotyledons</taxon>
        <taxon>Gunneridae</taxon>
        <taxon>Pentapetalae</taxon>
        <taxon>asterids</taxon>
        <taxon>campanulids</taxon>
        <taxon>Apiales</taxon>
        <taxon>Apiaceae</taxon>
        <taxon>Apioideae</taxon>
        <taxon>Scandiceae</taxon>
        <taxon>Daucinae</taxon>
        <taxon>Daucus</taxon>
        <taxon>Daucus sect. Daucus</taxon>
    </lineage>
</organism>
<feature type="region of interest" description="Disordered" evidence="1">
    <location>
        <begin position="1"/>
        <end position="23"/>
    </location>
</feature>
<dbReference type="Pfam" id="PF04937">
    <property type="entry name" value="DUF659"/>
    <property type="match status" value="1"/>
</dbReference>